<name>G3IHW2_CRIGR</name>
<gene>
    <name evidence="1" type="ORF">I79_023418</name>
</gene>
<dbReference type="Proteomes" id="UP000001075">
    <property type="component" value="Unassembled WGS sequence"/>
</dbReference>
<dbReference type="InParanoid" id="G3IHW2"/>
<evidence type="ECO:0000313" key="2">
    <source>
        <dbReference type="Proteomes" id="UP000001075"/>
    </source>
</evidence>
<proteinExistence type="predicted"/>
<accession>G3IHW2</accession>
<dbReference type="EMBL" id="JH002879">
    <property type="protein sequence ID" value="EGW09677.1"/>
    <property type="molecule type" value="Genomic_DNA"/>
</dbReference>
<evidence type="ECO:0000313" key="1">
    <source>
        <dbReference type="EMBL" id="EGW09677.1"/>
    </source>
</evidence>
<protein>
    <submittedName>
        <fullName evidence="1">Uncharacterized protein</fullName>
    </submittedName>
</protein>
<organism evidence="1 2">
    <name type="scientific">Cricetulus griseus</name>
    <name type="common">Chinese hamster</name>
    <name type="synonym">Cricetulus barabensis griseus</name>
    <dbReference type="NCBI Taxonomy" id="10029"/>
    <lineage>
        <taxon>Eukaryota</taxon>
        <taxon>Metazoa</taxon>
        <taxon>Chordata</taxon>
        <taxon>Craniata</taxon>
        <taxon>Vertebrata</taxon>
        <taxon>Euteleostomi</taxon>
        <taxon>Mammalia</taxon>
        <taxon>Eutheria</taxon>
        <taxon>Euarchontoglires</taxon>
        <taxon>Glires</taxon>
        <taxon>Rodentia</taxon>
        <taxon>Myomorpha</taxon>
        <taxon>Muroidea</taxon>
        <taxon>Cricetidae</taxon>
        <taxon>Cricetinae</taxon>
        <taxon>Cricetulus</taxon>
    </lineage>
</organism>
<reference evidence="2" key="1">
    <citation type="journal article" date="2011" name="Nat. Biotechnol.">
        <title>The genomic sequence of the Chinese hamster ovary (CHO)-K1 cell line.</title>
        <authorList>
            <person name="Xu X."/>
            <person name="Nagarajan H."/>
            <person name="Lewis N.E."/>
            <person name="Pan S."/>
            <person name="Cai Z."/>
            <person name="Liu X."/>
            <person name="Chen W."/>
            <person name="Xie M."/>
            <person name="Wang W."/>
            <person name="Hammond S."/>
            <person name="Andersen M.R."/>
            <person name="Neff N."/>
            <person name="Passarelli B."/>
            <person name="Koh W."/>
            <person name="Fan H.C."/>
            <person name="Wang J."/>
            <person name="Gui Y."/>
            <person name="Lee K.H."/>
            <person name="Betenbaugh M.J."/>
            <person name="Quake S.R."/>
            <person name="Famili I."/>
            <person name="Palsson B.O."/>
            <person name="Wang J."/>
        </authorList>
    </citation>
    <scope>NUCLEOTIDE SEQUENCE [LARGE SCALE GENOMIC DNA]</scope>
    <source>
        <strain evidence="2">CHO K1 cell line</strain>
    </source>
</reference>
<sequence length="52" mass="5796">MKEDLCTTIEGFILVGSSTVRVDSIFPMFCHKHLLESLSNKDVECSCYVATP</sequence>
<dbReference type="AlphaFoldDB" id="G3IHW2"/>